<dbReference type="PANTHER" id="PTHR46401:SF2">
    <property type="entry name" value="GLYCOSYLTRANSFERASE WBBK-RELATED"/>
    <property type="match status" value="1"/>
</dbReference>
<dbReference type="SUPFAM" id="SSF53756">
    <property type="entry name" value="UDP-Glycosyltransferase/glycogen phosphorylase"/>
    <property type="match status" value="1"/>
</dbReference>
<keyword evidence="5" id="KW-1185">Reference proteome</keyword>
<dbReference type="PANTHER" id="PTHR46401">
    <property type="entry name" value="GLYCOSYLTRANSFERASE WBBK-RELATED"/>
    <property type="match status" value="1"/>
</dbReference>
<feature type="domain" description="Glycosyltransferase subfamily 4-like N-terminal" evidence="3">
    <location>
        <begin position="19"/>
        <end position="189"/>
    </location>
</feature>
<feature type="domain" description="Glycosyl transferase family 1" evidence="2">
    <location>
        <begin position="245"/>
        <end position="340"/>
    </location>
</feature>
<dbReference type="EMBL" id="CP051682">
    <property type="protein sequence ID" value="QJD96835.1"/>
    <property type="molecule type" value="Genomic_DNA"/>
</dbReference>
<evidence type="ECO:0000256" key="1">
    <source>
        <dbReference type="ARBA" id="ARBA00022679"/>
    </source>
</evidence>
<reference evidence="4 5" key="1">
    <citation type="submission" date="2020-04" db="EMBL/GenBank/DDBJ databases">
        <title>Genome sequencing of novel species.</title>
        <authorList>
            <person name="Heo J."/>
            <person name="Kim S.-J."/>
            <person name="Kim J.-S."/>
            <person name="Hong S.-B."/>
            <person name="Kwon S.-W."/>
        </authorList>
    </citation>
    <scope>NUCLEOTIDE SEQUENCE [LARGE SCALE GENOMIC DNA]</scope>
    <source>
        <strain evidence="4 5">F39-2</strain>
    </source>
</reference>
<name>A0A7L5E0T5_9SPHI</name>
<organism evidence="4 5">
    <name type="scientific">Mucilaginibacter robiniae</name>
    <dbReference type="NCBI Taxonomy" id="2728022"/>
    <lineage>
        <taxon>Bacteria</taxon>
        <taxon>Pseudomonadati</taxon>
        <taxon>Bacteroidota</taxon>
        <taxon>Sphingobacteriia</taxon>
        <taxon>Sphingobacteriales</taxon>
        <taxon>Sphingobacteriaceae</taxon>
        <taxon>Mucilaginibacter</taxon>
    </lineage>
</organism>
<protein>
    <submittedName>
        <fullName evidence="4">Glycosyltransferase family 4 protein</fullName>
    </submittedName>
</protein>
<dbReference type="GO" id="GO:0016757">
    <property type="term" value="F:glycosyltransferase activity"/>
    <property type="evidence" value="ECO:0007669"/>
    <property type="project" value="InterPro"/>
</dbReference>
<evidence type="ECO:0000259" key="3">
    <source>
        <dbReference type="Pfam" id="PF13439"/>
    </source>
</evidence>
<dbReference type="KEGG" id="mrob:HH214_13630"/>
<keyword evidence="1 4" id="KW-0808">Transferase</keyword>
<gene>
    <name evidence="4" type="ORF">HH214_13630</name>
</gene>
<dbReference type="InterPro" id="IPR001296">
    <property type="entry name" value="Glyco_trans_1"/>
</dbReference>
<proteinExistence type="predicted"/>
<accession>A0A7L5E0T5</accession>
<dbReference type="Pfam" id="PF00534">
    <property type="entry name" value="Glycos_transf_1"/>
    <property type="match status" value="1"/>
</dbReference>
<dbReference type="GO" id="GO:0009103">
    <property type="term" value="P:lipopolysaccharide biosynthetic process"/>
    <property type="evidence" value="ECO:0007669"/>
    <property type="project" value="TreeGrafter"/>
</dbReference>
<dbReference type="InterPro" id="IPR028098">
    <property type="entry name" value="Glyco_trans_4-like_N"/>
</dbReference>
<sequence length="373" mass="41791">MILDEQQAIKKVLMTADTVGGVWTYALDLCRAYHNRGIQVCLATMGAPLAVSQQAEANQIPNLDVRESHYKLEWMDNPWEDVKHAGEWLLSLEKEIEPDIIHLNGYAHAALSWHAPVVVVAHSCVLSWWQGVIGGRVPAEWDNYKHCITQGLKAADVVVAISHTYAQQLEQLYSCGNDIKVIYNGRDTSLFYTADKKLQAFAMGRIWDEAKNLSLLGKLNNQAQLPILVAGNNRHPDNGELVSIPNVHMLGTLSPAEVREQLAASAIYILPAKYEPFGLSVLEAALSDCLLLLADIPTLKELWQDTALYFNPDQPDELDALLNEVTQNWQQYQHLTQCAKVRAQMFSLDTMVNNYLTLYQNMVQKAALTKVIN</sequence>
<dbReference type="Proteomes" id="UP000503278">
    <property type="component" value="Chromosome"/>
</dbReference>
<dbReference type="Gene3D" id="3.40.50.2000">
    <property type="entry name" value="Glycogen Phosphorylase B"/>
    <property type="match status" value="2"/>
</dbReference>
<dbReference type="Pfam" id="PF13439">
    <property type="entry name" value="Glyco_transf_4"/>
    <property type="match status" value="1"/>
</dbReference>
<evidence type="ECO:0000313" key="4">
    <source>
        <dbReference type="EMBL" id="QJD96835.1"/>
    </source>
</evidence>
<evidence type="ECO:0000259" key="2">
    <source>
        <dbReference type="Pfam" id="PF00534"/>
    </source>
</evidence>
<dbReference type="AlphaFoldDB" id="A0A7L5E0T5"/>
<dbReference type="RefSeq" id="WP_169608511.1">
    <property type="nucleotide sequence ID" value="NZ_CP051682.1"/>
</dbReference>
<evidence type="ECO:0000313" key="5">
    <source>
        <dbReference type="Proteomes" id="UP000503278"/>
    </source>
</evidence>
<dbReference type="CDD" id="cd03801">
    <property type="entry name" value="GT4_PimA-like"/>
    <property type="match status" value="1"/>
</dbReference>